<comment type="function">
    <text evidence="6">Catalyzes the hydrolysis of queuosine 5'-phosphate, releasing the nucleobase queuine (q). Is required for salvage of queuine from exogenous queuosine (Q) that is imported and then converted to queuosine 5'-phosphate intracellularly.</text>
</comment>
<dbReference type="Proteomes" id="UP001153069">
    <property type="component" value="Unassembled WGS sequence"/>
</dbReference>
<sequence>MTEVGDNWSSENSCQKVRDSCRAWMKAPENERLVQIHSPSLTNLAQDILSEHQTSSASIEWDEEGWHYQPDARLPARISLERLALFILAMDAINFCFWPSHVKEGATNFEYEHLAMAMAGMAREDEVAQLKNPISLSSDYVFSPARLANMTLDEMTKLWDTHLAKLAADSTKNSNNKQISKLDNLETRCQLWKEVGQLLLNHWEGSILKFLAIQEPSGNEENATFQSALSAPQLVDRIVDSFPGFRDCHATTTVGAADHAYLCLYKRAQICVGDWNASLRLQLTNLDQVTTFADYRVPQLLRHAGVLQYASSLADSIDRGEEIEKDSPEELTIRAATVVAVEDLVQELHRQQQQASDNESKVEFTAVSVDWYLWQAGEKMNNEGTLKPHHKTRTTFY</sequence>
<evidence type="ECO:0000256" key="3">
    <source>
        <dbReference type="ARBA" id="ARBA00035306"/>
    </source>
</evidence>
<dbReference type="EMBL" id="CAICTM010001208">
    <property type="protein sequence ID" value="CAB9521589.1"/>
    <property type="molecule type" value="Genomic_DNA"/>
</dbReference>
<proteinExistence type="inferred from homology"/>
<keyword evidence="8" id="KW-1185">Reference proteome</keyword>
<evidence type="ECO:0000313" key="7">
    <source>
        <dbReference type="EMBL" id="CAB9521589.1"/>
    </source>
</evidence>
<dbReference type="AlphaFoldDB" id="A0A9N8EK75"/>
<comment type="catalytic activity">
    <reaction evidence="5 6">
        <text>queuosine 5'-phosphate + H2O = queuine + D-ribose 5-phosphate</text>
        <dbReference type="Rhea" id="RHEA:75387"/>
        <dbReference type="ChEBI" id="CHEBI:15377"/>
        <dbReference type="ChEBI" id="CHEBI:17433"/>
        <dbReference type="ChEBI" id="CHEBI:78346"/>
        <dbReference type="ChEBI" id="CHEBI:194371"/>
    </reaction>
    <physiologicalReaction direction="left-to-right" evidence="5 6">
        <dbReference type="Rhea" id="RHEA:75388"/>
    </physiologicalReaction>
</comment>
<keyword evidence="1 6" id="KW-0378">Hydrolase</keyword>
<dbReference type="PANTHER" id="PTHR21314">
    <property type="entry name" value="QUEUOSINE 5'-PHOSPHATE N-GLYCOSYLASE_HYDROLASE-RELATED"/>
    <property type="match status" value="1"/>
</dbReference>
<evidence type="ECO:0000313" key="8">
    <source>
        <dbReference type="Proteomes" id="UP001153069"/>
    </source>
</evidence>
<protein>
    <recommendedName>
        <fullName evidence="3 6">Queuosine 5'-phosphate N-glycosylase/hydrolase</fullName>
        <ecNumber evidence="6">3.2.2.-</ecNumber>
    </recommendedName>
    <alternativeName>
        <fullName evidence="4 6">Queuosine-nucleotide N-glycosylase/hydrolase</fullName>
    </alternativeName>
</protein>
<dbReference type="OrthoDB" id="416777at2759"/>
<evidence type="ECO:0000256" key="1">
    <source>
        <dbReference type="ARBA" id="ARBA00022801"/>
    </source>
</evidence>
<dbReference type="GO" id="GO:0006400">
    <property type="term" value="P:tRNA modification"/>
    <property type="evidence" value="ECO:0007669"/>
    <property type="project" value="TreeGrafter"/>
</dbReference>
<dbReference type="Pfam" id="PF10343">
    <property type="entry name" value="Q_salvage"/>
    <property type="match status" value="1"/>
</dbReference>
<dbReference type="PANTHER" id="PTHR21314:SF0">
    <property type="entry name" value="QUEUOSINE 5'-PHOSPHATE N-GLYCOSYLASE_HYDROLASE"/>
    <property type="match status" value="1"/>
</dbReference>
<evidence type="ECO:0000256" key="2">
    <source>
        <dbReference type="ARBA" id="ARBA00035119"/>
    </source>
</evidence>
<organism evidence="7 8">
    <name type="scientific">Seminavis robusta</name>
    <dbReference type="NCBI Taxonomy" id="568900"/>
    <lineage>
        <taxon>Eukaryota</taxon>
        <taxon>Sar</taxon>
        <taxon>Stramenopiles</taxon>
        <taxon>Ochrophyta</taxon>
        <taxon>Bacillariophyta</taxon>
        <taxon>Bacillariophyceae</taxon>
        <taxon>Bacillariophycidae</taxon>
        <taxon>Naviculales</taxon>
        <taxon>Naviculaceae</taxon>
        <taxon>Seminavis</taxon>
    </lineage>
</organism>
<evidence type="ECO:0000256" key="5">
    <source>
        <dbReference type="ARBA" id="ARBA00048204"/>
    </source>
</evidence>
<name>A0A9N8EK75_9STRA</name>
<accession>A0A9N8EK75</accession>
<dbReference type="GO" id="GO:0016787">
    <property type="term" value="F:hydrolase activity"/>
    <property type="evidence" value="ECO:0007669"/>
    <property type="project" value="UniProtKB-KW"/>
</dbReference>
<dbReference type="InterPro" id="IPR019438">
    <property type="entry name" value="Q_salvage"/>
</dbReference>
<comment type="similarity">
    <text evidence="2 6">Belongs to the QNG1 protein family.</text>
</comment>
<gene>
    <name evidence="7" type="ORF">SEMRO_1210_G252800.1</name>
</gene>
<reference evidence="7" key="1">
    <citation type="submission" date="2020-06" db="EMBL/GenBank/DDBJ databases">
        <authorList>
            <consortium name="Plant Systems Biology data submission"/>
        </authorList>
    </citation>
    <scope>NUCLEOTIDE SEQUENCE</scope>
    <source>
        <strain evidence="7">D6</strain>
    </source>
</reference>
<evidence type="ECO:0000256" key="6">
    <source>
        <dbReference type="RuleBase" id="RU365002"/>
    </source>
</evidence>
<comment type="caution">
    <text evidence="7">The sequence shown here is derived from an EMBL/GenBank/DDBJ whole genome shotgun (WGS) entry which is preliminary data.</text>
</comment>
<dbReference type="EC" id="3.2.2.-" evidence="6"/>
<evidence type="ECO:0000256" key="4">
    <source>
        <dbReference type="ARBA" id="ARBA00035393"/>
    </source>
</evidence>